<dbReference type="Gene3D" id="3.90.1480.10">
    <property type="entry name" value="Alpha-2,3-sialyltransferase"/>
    <property type="match status" value="1"/>
</dbReference>
<dbReference type="RefSeq" id="WP_145083648.1">
    <property type="nucleotide sequence ID" value="NZ_VLKH01000006.1"/>
</dbReference>
<gene>
    <name evidence="2" type="ORF">LY60_02334</name>
</gene>
<dbReference type="SUPFAM" id="SSF102414">
    <property type="entry name" value="Alpha-2,3/8-sialyltransferase CstII"/>
    <property type="match status" value="1"/>
</dbReference>
<sequence length="301" mass="35783">MSRRDMIYRNLDIIENILWDVVFQVKMVKDKNYRDTMYHNKIFNNKYKGEACFILGNGPSLKEEQNLEFLKNHYVFTVNQLYRSEIFNIVQPNFHLMVDPLFFSLRENEPSENDTLQRIKNLSSYENLTLILPYTSKQFIENNHIGNKTNIYIESRYRSYDGFKRKIRMDKYMPQVQTVVHAAIYCAIYMGFSKIYLLGCDMTGILENYVKSTKDQDNEKFIHVYGYNEQEKERIRKVHQMNDNEIMLKSYATMFSVFRNIHDYCDRNGIQIYNTTQGGALDNLPKLSLDEVLSELGEDIK</sequence>
<feature type="domain" description="6-hydroxymethylpterin diphosphokinase MptE-like" evidence="1">
    <location>
        <begin position="40"/>
        <end position="202"/>
    </location>
</feature>
<protein>
    <submittedName>
        <fullName evidence="2">Uncharacterized protein DUF115</fullName>
    </submittedName>
</protein>
<proteinExistence type="predicted"/>
<dbReference type="Pfam" id="PF01973">
    <property type="entry name" value="MptE-like"/>
    <property type="match status" value="1"/>
</dbReference>
<evidence type="ECO:0000313" key="2">
    <source>
        <dbReference type="EMBL" id="TWH79357.1"/>
    </source>
</evidence>
<dbReference type="AlphaFoldDB" id="A0A562J8A1"/>
<evidence type="ECO:0000313" key="3">
    <source>
        <dbReference type="Proteomes" id="UP000315343"/>
    </source>
</evidence>
<accession>A0A562J8A1</accession>
<dbReference type="Proteomes" id="UP000315343">
    <property type="component" value="Unassembled WGS sequence"/>
</dbReference>
<name>A0A562J8A1_9FIRM</name>
<organism evidence="2 3">
    <name type="scientific">Sedimentibacter saalensis</name>
    <dbReference type="NCBI Taxonomy" id="130788"/>
    <lineage>
        <taxon>Bacteria</taxon>
        <taxon>Bacillati</taxon>
        <taxon>Bacillota</taxon>
        <taxon>Tissierellia</taxon>
        <taxon>Sedimentibacter</taxon>
    </lineage>
</organism>
<dbReference type="InterPro" id="IPR036715">
    <property type="entry name" value="A-2_3-sialylTrfase_sf"/>
</dbReference>
<dbReference type="OrthoDB" id="344900at2"/>
<comment type="caution">
    <text evidence="2">The sequence shown here is derived from an EMBL/GenBank/DDBJ whole genome shotgun (WGS) entry which is preliminary data.</text>
</comment>
<dbReference type="InterPro" id="IPR002826">
    <property type="entry name" value="MptE-like"/>
</dbReference>
<keyword evidence="3" id="KW-1185">Reference proteome</keyword>
<dbReference type="EMBL" id="VLKH01000006">
    <property type="protein sequence ID" value="TWH79357.1"/>
    <property type="molecule type" value="Genomic_DNA"/>
</dbReference>
<evidence type="ECO:0000259" key="1">
    <source>
        <dbReference type="Pfam" id="PF01973"/>
    </source>
</evidence>
<reference evidence="2 3" key="1">
    <citation type="submission" date="2019-07" db="EMBL/GenBank/DDBJ databases">
        <title>Genomic Encyclopedia of Type Strains, Phase I: the one thousand microbial genomes (KMG-I) project.</title>
        <authorList>
            <person name="Kyrpides N."/>
        </authorList>
    </citation>
    <scope>NUCLEOTIDE SEQUENCE [LARGE SCALE GENOMIC DNA]</scope>
    <source>
        <strain evidence="2 3">DSM 13558</strain>
    </source>
</reference>